<dbReference type="GO" id="GO:0003682">
    <property type="term" value="F:chromatin binding"/>
    <property type="evidence" value="ECO:0007669"/>
    <property type="project" value="TreeGrafter"/>
</dbReference>
<comment type="similarity">
    <text evidence="2">Belongs to the PAF1 family.</text>
</comment>
<dbReference type="InterPro" id="IPR007133">
    <property type="entry name" value="RNA_pol_II-assoc_Paf1"/>
</dbReference>
<evidence type="ECO:0000256" key="3">
    <source>
        <dbReference type="ARBA" id="ARBA00023242"/>
    </source>
</evidence>
<feature type="compositionally biased region" description="Low complexity" evidence="4">
    <location>
        <begin position="143"/>
        <end position="157"/>
    </location>
</feature>
<dbReference type="PANTHER" id="PTHR23188">
    <property type="entry name" value="RNA POLYMERASE II-ASSOCIATED FACTOR 1 HOMOLOG"/>
    <property type="match status" value="1"/>
</dbReference>
<evidence type="ECO:0000256" key="2">
    <source>
        <dbReference type="ARBA" id="ARBA00007560"/>
    </source>
</evidence>
<name>A0AA39QUR1_9LECA</name>
<dbReference type="GO" id="GO:0000993">
    <property type="term" value="F:RNA polymerase II complex binding"/>
    <property type="evidence" value="ECO:0007669"/>
    <property type="project" value="TreeGrafter"/>
</dbReference>
<comment type="subcellular location">
    <subcellularLocation>
        <location evidence="1">Nucleus</location>
    </subcellularLocation>
</comment>
<feature type="region of interest" description="Disordered" evidence="4">
    <location>
        <begin position="143"/>
        <end position="170"/>
    </location>
</feature>
<accession>A0AA39QUR1</accession>
<organism evidence="5 6">
    <name type="scientific">Cladonia borealis</name>
    <dbReference type="NCBI Taxonomy" id="184061"/>
    <lineage>
        <taxon>Eukaryota</taxon>
        <taxon>Fungi</taxon>
        <taxon>Dikarya</taxon>
        <taxon>Ascomycota</taxon>
        <taxon>Pezizomycotina</taxon>
        <taxon>Lecanoromycetes</taxon>
        <taxon>OSLEUM clade</taxon>
        <taxon>Lecanoromycetidae</taxon>
        <taxon>Lecanorales</taxon>
        <taxon>Lecanorineae</taxon>
        <taxon>Cladoniaceae</taxon>
        <taxon>Cladonia</taxon>
    </lineage>
</organism>
<evidence type="ECO:0000256" key="4">
    <source>
        <dbReference type="SAM" id="MobiDB-lite"/>
    </source>
</evidence>
<dbReference type="GO" id="GO:0016593">
    <property type="term" value="C:Cdc73/Paf1 complex"/>
    <property type="evidence" value="ECO:0007669"/>
    <property type="project" value="InterPro"/>
</dbReference>
<comment type="caution">
    <text evidence="5">The sequence shown here is derived from an EMBL/GenBank/DDBJ whole genome shotgun (WGS) entry which is preliminary data.</text>
</comment>
<evidence type="ECO:0008006" key="7">
    <source>
        <dbReference type="Google" id="ProtNLM"/>
    </source>
</evidence>
<feature type="region of interest" description="Disordered" evidence="4">
    <location>
        <begin position="412"/>
        <end position="439"/>
    </location>
</feature>
<evidence type="ECO:0000256" key="1">
    <source>
        <dbReference type="ARBA" id="ARBA00004123"/>
    </source>
</evidence>
<keyword evidence="3" id="KW-0539">Nucleus</keyword>
<dbReference type="PANTHER" id="PTHR23188:SF12">
    <property type="entry name" value="RNA POLYMERASE II-ASSOCIATED FACTOR 1 HOMOLOG"/>
    <property type="match status" value="1"/>
</dbReference>
<protein>
    <recommendedName>
        <fullName evidence="7">Paf1-domain-containing protein</fullName>
    </recommendedName>
</protein>
<dbReference type="EMBL" id="JAFEKC020000020">
    <property type="protein sequence ID" value="KAK0508704.1"/>
    <property type="molecule type" value="Genomic_DNA"/>
</dbReference>
<dbReference type="Proteomes" id="UP001166286">
    <property type="component" value="Unassembled WGS sequence"/>
</dbReference>
<dbReference type="Pfam" id="PF03985">
    <property type="entry name" value="Paf1"/>
    <property type="match status" value="1"/>
</dbReference>
<dbReference type="AlphaFoldDB" id="A0AA39QUR1"/>
<keyword evidence="6" id="KW-1185">Reference proteome</keyword>
<reference evidence="5" key="1">
    <citation type="submission" date="2023-03" db="EMBL/GenBank/DDBJ databases">
        <title>Complete genome of Cladonia borealis.</title>
        <authorList>
            <person name="Park H."/>
        </authorList>
    </citation>
    <scope>NUCLEOTIDE SEQUENCE</scope>
    <source>
        <strain evidence="5">ANT050790</strain>
    </source>
</reference>
<evidence type="ECO:0000313" key="6">
    <source>
        <dbReference type="Proteomes" id="UP001166286"/>
    </source>
</evidence>
<sequence length="439" mass="48633">MAAQQPRPPTQAYHQDYIARIRYENPLPPPPGAPKLLNIPTEGLKYYTSATFSTRLARQQPLNIEADAELGMHIDLVGMPGIFDGDESSIQASLATPPVHPHDKNLLRPLSELGKPVFNASVHSFLRRTEYISSEAKARAEANANAARSATKSPAAAKARKPADASKEDPLNILRSAMKGFDLANPEDAYTGVDNTTNIRGAVPTPAELEAWKRPKHPSKPELKLLDAYPLLPDLEAVTDSGSYIVTKFSGNPTAATESRDSRMDVGILYPRERVPGVYDYELFLPMDEAEAHKIEKKLDVNNPDRDDAALYTHKDADGSGSFKYSHVRTYESSRKLDQPDQQYKEVALALHDPELDEYGSSQGKGAFYYPIVTKMQLKPRRNKNLVQLGLASQVADDEDEKIDAVNLHIRDPDETERGSRLAHKATLEQVEEGVRSDE</sequence>
<evidence type="ECO:0000313" key="5">
    <source>
        <dbReference type="EMBL" id="KAK0508704.1"/>
    </source>
</evidence>
<dbReference type="GO" id="GO:0006368">
    <property type="term" value="P:transcription elongation by RNA polymerase II"/>
    <property type="evidence" value="ECO:0007669"/>
    <property type="project" value="InterPro"/>
</dbReference>
<proteinExistence type="inferred from homology"/>
<gene>
    <name evidence="5" type="ORF">JMJ35_008980</name>
</gene>
<feature type="compositionally biased region" description="Basic and acidic residues" evidence="4">
    <location>
        <begin position="161"/>
        <end position="170"/>
    </location>
</feature>